<name>A0A7W3XYL2_9ACTN</name>
<feature type="domain" description="Enoyl reductase (ER)" evidence="1">
    <location>
        <begin position="1"/>
        <end position="189"/>
    </location>
</feature>
<proteinExistence type="predicted"/>
<dbReference type="InterPro" id="IPR036291">
    <property type="entry name" value="NAD(P)-bd_dom_sf"/>
</dbReference>
<dbReference type="GO" id="GO:0016491">
    <property type="term" value="F:oxidoreductase activity"/>
    <property type="evidence" value="ECO:0007669"/>
    <property type="project" value="InterPro"/>
</dbReference>
<evidence type="ECO:0000259" key="1">
    <source>
        <dbReference type="SMART" id="SM00829"/>
    </source>
</evidence>
<dbReference type="SUPFAM" id="SSF51735">
    <property type="entry name" value="NAD(P)-binding Rossmann-fold domains"/>
    <property type="match status" value="1"/>
</dbReference>
<dbReference type="EMBL" id="VKHS01000695">
    <property type="protein sequence ID" value="MBB0231952.1"/>
    <property type="molecule type" value="Genomic_DNA"/>
</dbReference>
<dbReference type="Pfam" id="PF13602">
    <property type="entry name" value="ADH_zinc_N_2"/>
    <property type="match status" value="1"/>
</dbReference>
<comment type="caution">
    <text evidence="2">The sequence shown here is derived from an EMBL/GenBank/DDBJ whole genome shotgun (WGS) entry which is preliminary data.</text>
</comment>
<evidence type="ECO:0000313" key="3">
    <source>
        <dbReference type="Proteomes" id="UP000530234"/>
    </source>
</evidence>
<reference evidence="3" key="1">
    <citation type="submission" date="2019-10" db="EMBL/GenBank/DDBJ databases">
        <title>Streptomyces sp. nov., a novel actinobacterium isolated from alkaline environment.</title>
        <authorList>
            <person name="Golinska P."/>
        </authorList>
    </citation>
    <scope>NUCLEOTIDE SEQUENCE [LARGE SCALE GENOMIC DNA]</scope>
    <source>
        <strain evidence="3">DSM 42108</strain>
    </source>
</reference>
<dbReference type="Gene3D" id="3.40.50.720">
    <property type="entry name" value="NAD(P)-binding Rossmann-like Domain"/>
    <property type="match status" value="1"/>
</dbReference>
<dbReference type="Proteomes" id="UP000530234">
    <property type="component" value="Unassembled WGS sequence"/>
</dbReference>
<dbReference type="SMART" id="SM00829">
    <property type="entry name" value="PKS_ER"/>
    <property type="match status" value="1"/>
</dbReference>
<accession>A0A7W3XYL2</accession>
<organism evidence="2 3">
    <name type="scientific">Streptomyces calidiresistens</name>
    <dbReference type="NCBI Taxonomy" id="1485586"/>
    <lineage>
        <taxon>Bacteria</taxon>
        <taxon>Bacillati</taxon>
        <taxon>Actinomycetota</taxon>
        <taxon>Actinomycetes</taxon>
        <taxon>Kitasatosporales</taxon>
        <taxon>Streptomycetaceae</taxon>
        <taxon>Streptomyces</taxon>
    </lineage>
</organism>
<evidence type="ECO:0000313" key="2">
    <source>
        <dbReference type="EMBL" id="MBB0231952.1"/>
    </source>
</evidence>
<dbReference type="InterPro" id="IPR052733">
    <property type="entry name" value="Chloroplast_QOR"/>
</dbReference>
<keyword evidence="3" id="KW-1185">Reference proteome</keyword>
<protein>
    <submittedName>
        <fullName evidence="2">Zinc-binding dehydrogenase</fullName>
    </submittedName>
</protein>
<dbReference type="AlphaFoldDB" id="A0A7W3XYL2"/>
<sequence length="191" mass="20078">TALQGLRDKGGLGEGRHVAITGAGGGVGTFAVQLAKAFGAEVTAVCGPTKADTVRSLGADHVIDYTREDFTDGTRRYDVILDAAGHRPIRRLRRVLAPRGRLVIVGAETGGKWLGGLDRPLRAAMLSPLTRQRLGGLVAVDRVEDLEYLTGLIEAGKVTPVIGRSHPLAETAEALRYLGTGHALGKVVVTV</sequence>
<dbReference type="Gene3D" id="3.90.180.10">
    <property type="entry name" value="Medium-chain alcohol dehydrogenases, catalytic domain"/>
    <property type="match status" value="1"/>
</dbReference>
<dbReference type="PANTHER" id="PTHR44013:SF1">
    <property type="entry name" value="ZINC-TYPE ALCOHOL DEHYDROGENASE-LIKE PROTEIN C16A3.02C"/>
    <property type="match status" value="1"/>
</dbReference>
<dbReference type="RefSeq" id="WP_182666504.1">
    <property type="nucleotide sequence ID" value="NZ_VKHS01000695.1"/>
</dbReference>
<dbReference type="PANTHER" id="PTHR44013">
    <property type="entry name" value="ZINC-TYPE ALCOHOL DEHYDROGENASE-LIKE PROTEIN C16A3.02C"/>
    <property type="match status" value="1"/>
</dbReference>
<dbReference type="CDD" id="cd08267">
    <property type="entry name" value="MDR1"/>
    <property type="match status" value="1"/>
</dbReference>
<dbReference type="InterPro" id="IPR020843">
    <property type="entry name" value="ER"/>
</dbReference>
<feature type="non-terminal residue" evidence="2">
    <location>
        <position position="1"/>
    </location>
</feature>
<gene>
    <name evidence="2" type="ORF">FOE67_21235</name>
</gene>